<dbReference type="Proteomes" id="UP000675920">
    <property type="component" value="Unplaced"/>
</dbReference>
<dbReference type="Gene3D" id="4.10.220.110">
    <property type="match status" value="1"/>
</dbReference>
<accession>A0A8B6X2M1</accession>
<evidence type="ECO:0000313" key="2">
    <source>
        <dbReference type="RefSeq" id="WP_028310497.1"/>
    </source>
</evidence>
<dbReference type="RefSeq" id="WP_028310497.1">
    <property type="nucleotide sequence ID" value="NZ_AXWS01000007.1"/>
</dbReference>
<dbReference type="SUPFAM" id="SSF69279">
    <property type="entry name" value="Phage tail proteins"/>
    <property type="match status" value="1"/>
</dbReference>
<dbReference type="OrthoDB" id="4070623at2"/>
<dbReference type="Gene3D" id="3.55.50.10">
    <property type="entry name" value="Baseplate protein-like domains"/>
    <property type="match status" value="1"/>
</dbReference>
<sequence>MPDINLPLESSRPVVAIDGTSVPDLAVALAEMRVEERSDGMARCELAFQGWGLTRDGAHGYPLFDRGRLEFGKRIEVKLQTDSIFSGRISAIGGHFPDVGAGGVLVIVQAEDRLQDLRMTRRTRCFAQASDADIARRIAGDHGLSAQITLPGPTHAVVAQVNQSDLAFLRERARAAGGEVWVEGDALHVAPRPSRAGGATVALDYGSTLTAFDVTADLALQRTKLSVAGWDMAAKQAIREEATGSVLSGELDGGDGGADLLRRAFGERADTVAHLAPADAAEARALAESWMRQIGRRFVTARGTATPAARLRCGARVEVGGVGALFNGKYLVTEVCHRFDLERGLRTDFAAERAAVGRPG</sequence>
<dbReference type="AlphaFoldDB" id="A0A8B6X2M1"/>
<protein>
    <submittedName>
        <fullName evidence="2">Phage late control D family protein</fullName>
    </submittedName>
</protein>
<proteinExistence type="predicted"/>
<dbReference type="Gene3D" id="2.30.110.50">
    <property type="match status" value="1"/>
</dbReference>
<keyword evidence="1" id="KW-1185">Reference proteome</keyword>
<dbReference type="Pfam" id="PF05954">
    <property type="entry name" value="Phage_GPD"/>
    <property type="match status" value="1"/>
</dbReference>
<evidence type="ECO:0000313" key="1">
    <source>
        <dbReference type="Proteomes" id="UP000675920"/>
    </source>
</evidence>
<name>A0A8B6X2M1_9BURK</name>
<organism evidence="1 2">
    <name type="scientific">Derxia gummosa DSM 723</name>
    <dbReference type="NCBI Taxonomy" id="1121388"/>
    <lineage>
        <taxon>Bacteria</taxon>
        <taxon>Pseudomonadati</taxon>
        <taxon>Pseudomonadota</taxon>
        <taxon>Betaproteobacteria</taxon>
        <taxon>Burkholderiales</taxon>
        <taxon>Alcaligenaceae</taxon>
        <taxon>Derxia</taxon>
    </lineage>
</organism>
<reference evidence="2" key="1">
    <citation type="submission" date="2025-08" db="UniProtKB">
        <authorList>
            <consortium name="RefSeq"/>
        </authorList>
    </citation>
    <scope>IDENTIFICATION</scope>
</reference>